<dbReference type="NCBIfam" id="TIGR00011">
    <property type="entry name" value="YbaK_EbsC"/>
    <property type="match status" value="1"/>
</dbReference>
<keyword evidence="3 4" id="KW-0456">Lyase</keyword>
<dbReference type="STRING" id="1120995.SAMN02745245_01612"/>
<proteinExistence type="inferred from homology"/>
<dbReference type="Pfam" id="PF04073">
    <property type="entry name" value="tRNA_edit"/>
    <property type="match status" value="1"/>
</dbReference>
<evidence type="ECO:0000313" key="7">
    <source>
        <dbReference type="Proteomes" id="UP000184032"/>
    </source>
</evidence>
<name>A0A1M5U0F8_9FIRM</name>
<feature type="domain" description="YbaK/aminoacyl-tRNA synthetase-associated" evidence="5">
    <location>
        <begin position="32"/>
        <end position="141"/>
    </location>
</feature>
<dbReference type="GO" id="GO:0016829">
    <property type="term" value="F:lyase activity"/>
    <property type="evidence" value="ECO:0007669"/>
    <property type="project" value="UniProtKB-KW"/>
</dbReference>
<dbReference type="InterPro" id="IPR007214">
    <property type="entry name" value="YbaK/aa-tRNA-synth-assoc-dom"/>
</dbReference>
<accession>A0A1M5U0F8</accession>
<reference evidence="6 7" key="1">
    <citation type="submission" date="2016-11" db="EMBL/GenBank/DDBJ databases">
        <authorList>
            <person name="Jaros S."/>
            <person name="Januszkiewicz K."/>
            <person name="Wedrychowicz H."/>
        </authorList>
    </citation>
    <scope>NUCLEOTIDE SEQUENCE [LARGE SCALE GENOMIC DNA]</scope>
    <source>
        <strain evidence="6 7">DSM 21120</strain>
    </source>
</reference>
<dbReference type="EC" id="4.2.-.-" evidence="4"/>
<dbReference type="AlphaFoldDB" id="A0A1M5U0F8"/>
<dbReference type="CDD" id="cd00002">
    <property type="entry name" value="YbaK_deacylase"/>
    <property type="match status" value="1"/>
</dbReference>
<evidence type="ECO:0000256" key="4">
    <source>
        <dbReference type="PIRNR" id="PIRNR006181"/>
    </source>
</evidence>
<keyword evidence="7" id="KW-1185">Reference proteome</keyword>
<dbReference type="InterPro" id="IPR004369">
    <property type="entry name" value="Prolyl-tRNA_editing_YbaK/EbsC"/>
</dbReference>
<dbReference type="OrthoDB" id="9809296at2"/>
<dbReference type="Gene3D" id="3.90.960.10">
    <property type="entry name" value="YbaK/aminoacyl-tRNA synthetase-associated domain"/>
    <property type="match status" value="1"/>
</dbReference>
<gene>
    <name evidence="6" type="ORF">SAMN02745245_01612</name>
</gene>
<dbReference type="EMBL" id="FQXI01000013">
    <property type="protein sequence ID" value="SHH56340.1"/>
    <property type="molecule type" value="Genomic_DNA"/>
</dbReference>
<dbReference type="PANTHER" id="PTHR30411">
    <property type="entry name" value="CYTOPLASMIC PROTEIN"/>
    <property type="match status" value="1"/>
</dbReference>
<dbReference type="Proteomes" id="UP000184032">
    <property type="component" value="Unassembled WGS sequence"/>
</dbReference>
<protein>
    <recommendedName>
        <fullName evidence="4">Cys-tRNA(Pro)/Cys-tRNA(Cys) deacylase</fullName>
        <ecNumber evidence="4">4.2.-.-</ecNumber>
    </recommendedName>
</protein>
<dbReference type="GO" id="GO:0006412">
    <property type="term" value="P:translation"/>
    <property type="evidence" value="ECO:0007669"/>
    <property type="project" value="UniProtKB-KW"/>
</dbReference>
<evidence type="ECO:0000259" key="5">
    <source>
        <dbReference type="Pfam" id="PF04073"/>
    </source>
</evidence>
<dbReference type="InterPro" id="IPR036754">
    <property type="entry name" value="YbaK/aa-tRNA-synt-asso_dom_sf"/>
</dbReference>
<evidence type="ECO:0000256" key="2">
    <source>
        <dbReference type="ARBA" id="ARBA00022917"/>
    </source>
</evidence>
<dbReference type="PANTHER" id="PTHR30411:SF0">
    <property type="entry name" value="CYS-TRNA(PRO)_CYS-TRNA(CYS) DEACYLASE YBAK"/>
    <property type="match status" value="1"/>
</dbReference>
<sequence length="160" mass="17647">MKKTNAMRILEKNNVNYEVIEYSSKGGISGVEVAKTLKEDVYLVYKTLVTESKESYYVFVIPVYGELDLKKAAIVSGEKKIEMLPQKNLLSLTGYVHGGCSPVGMKKLFTTFIDETAKSKDYFFVSGGKVGMQIKVNPVEVANLINAKFADLVKGETSGL</sequence>
<evidence type="ECO:0000256" key="1">
    <source>
        <dbReference type="ARBA" id="ARBA00009798"/>
    </source>
</evidence>
<comment type="similarity">
    <text evidence="1 4">Belongs to the prolyl-tRNA editing family. YbaK/EbsC subfamily.</text>
</comment>
<keyword evidence="2 4" id="KW-0648">Protein biosynthesis</keyword>
<dbReference type="RefSeq" id="WP_073185225.1">
    <property type="nucleotide sequence ID" value="NZ_FQXI01000013.1"/>
</dbReference>
<organism evidence="6 7">
    <name type="scientific">Anaerosphaera aminiphila DSM 21120</name>
    <dbReference type="NCBI Taxonomy" id="1120995"/>
    <lineage>
        <taxon>Bacteria</taxon>
        <taxon>Bacillati</taxon>
        <taxon>Bacillota</taxon>
        <taxon>Tissierellia</taxon>
        <taxon>Tissierellales</taxon>
        <taxon>Peptoniphilaceae</taxon>
        <taxon>Anaerosphaera</taxon>
    </lineage>
</organism>
<evidence type="ECO:0000313" key="6">
    <source>
        <dbReference type="EMBL" id="SHH56340.1"/>
    </source>
</evidence>
<dbReference type="SUPFAM" id="SSF55826">
    <property type="entry name" value="YbaK/ProRS associated domain"/>
    <property type="match status" value="1"/>
</dbReference>
<dbReference type="PIRSF" id="PIRSF006181">
    <property type="entry name" value="EbsC_YbaK"/>
    <property type="match status" value="1"/>
</dbReference>
<evidence type="ECO:0000256" key="3">
    <source>
        <dbReference type="ARBA" id="ARBA00023239"/>
    </source>
</evidence>
<dbReference type="GO" id="GO:0002161">
    <property type="term" value="F:aminoacyl-tRNA deacylase activity"/>
    <property type="evidence" value="ECO:0007669"/>
    <property type="project" value="InterPro"/>
</dbReference>